<evidence type="ECO:0000256" key="2">
    <source>
        <dbReference type="ARBA" id="ARBA00022753"/>
    </source>
</evidence>
<dbReference type="SMART" id="SM00239">
    <property type="entry name" value="C2"/>
    <property type="match status" value="1"/>
</dbReference>
<dbReference type="EMBL" id="SWLE01000014">
    <property type="protein sequence ID" value="TNM91930.1"/>
    <property type="molecule type" value="Genomic_DNA"/>
</dbReference>
<evidence type="ECO:0000313" key="5">
    <source>
        <dbReference type="EMBL" id="TNM91930.1"/>
    </source>
</evidence>
<evidence type="ECO:0000259" key="4">
    <source>
        <dbReference type="PROSITE" id="PS50004"/>
    </source>
</evidence>
<dbReference type="GO" id="GO:0031267">
    <property type="term" value="F:small GTPase binding"/>
    <property type="evidence" value="ECO:0007669"/>
    <property type="project" value="InterPro"/>
</dbReference>
<gene>
    <name evidence="5" type="ORF">fugu_018942</name>
</gene>
<comment type="caution">
    <text evidence="5">The sequence shown here is derived from an EMBL/GenBank/DDBJ whole genome shotgun (WGS) entry which is preliminary data.</text>
</comment>
<dbReference type="GO" id="GO:0055037">
    <property type="term" value="C:recycling endosome"/>
    <property type="evidence" value="ECO:0007669"/>
    <property type="project" value="UniProtKB-SubCell"/>
</dbReference>
<dbReference type="Gene3D" id="2.60.40.150">
    <property type="entry name" value="C2 domain"/>
    <property type="match status" value="1"/>
</dbReference>
<evidence type="ECO:0000256" key="1">
    <source>
        <dbReference type="ARBA" id="ARBA00004172"/>
    </source>
</evidence>
<dbReference type="InterPro" id="IPR000008">
    <property type="entry name" value="C2_dom"/>
</dbReference>
<name>A0A4Z2BL28_9TELE</name>
<dbReference type="InterPro" id="IPR037789">
    <property type="entry name" value="FIP_classI"/>
</dbReference>
<proteinExistence type="predicted"/>
<sequence>MSLADQLWCPTSVQVTVLQARGLKIKGKGGTNDAFAVMQVGKEKYQTTVAEKSVAPVWKEEATFDLPQLQQQPGGGGGAERSTLHVHVHHRALVGPDKLLGQAVINLLQLSQDKTRSKTEWFKLLDKTGKADKDRGEVLVDIQFLRNNMTASMFDLSATGRSKSRLGKFKDKVRGKKKDSGASFTAAPSFTQVLTDSEDEEGNGDGEEAAGKEEKKKKKKIKSLFSPKTNLQKNMSQSMSVLPAKELAERQPVVRSKCGRF</sequence>
<dbReference type="InterPro" id="IPR035892">
    <property type="entry name" value="C2_domain_sf"/>
</dbReference>
<dbReference type="Proteomes" id="UP000516260">
    <property type="component" value="Chromosome 21"/>
</dbReference>
<feature type="compositionally biased region" description="Polar residues" evidence="3">
    <location>
        <begin position="226"/>
        <end position="240"/>
    </location>
</feature>
<evidence type="ECO:0000313" key="6">
    <source>
        <dbReference type="Proteomes" id="UP000516260"/>
    </source>
</evidence>
<dbReference type="AlphaFoldDB" id="A0A4Z2BL28"/>
<dbReference type="PROSITE" id="PS50004">
    <property type="entry name" value="C2"/>
    <property type="match status" value="1"/>
</dbReference>
<dbReference type="PANTHER" id="PTHR15746">
    <property type="entry name" value="RAB11-RELATED"/>
    <property type="match status" value="1"/>
</dbReference>
<keyword evidence="6" id="KW-1185">Reference proteome</keyword>
<reference evidence="5 6" key="1">
    <citation type="submission" date="2019-04" db="EMBL/GenBank/DDBJ databases">
        <title>The sequence and de novo assembly of Takifugu bimaculatus genome using PacBio and Hi-C technologies.</title>
        <authorList>
            <person name="Xu P."/>
            <person name="Liu B."/>
            <person name="Zhou Z."/>
        </authorList>
    </citation>
    <scope>NUCLEOTIDE SEQUENCE [LARGE SCALE GENOMIC DNA]</scope>
    <source>
        <strain evidence="5">TB-2018</strain>
        <tissue evidence="5">Muscle</tissue>
    </source>
</reference>
<comment type="subcellular location">
    <subcellularLocation>
        <location evidence="1">Recycling endosome</location>
    </subcellularLocation>
</comment>
<dbReference type="SUPFAM" id="SSF49562">
    <property type="entry name" value="C2 domain (Calcium/lipid-binding domain, CaLB)"/>
    <property type="match status" value="1"/>
</dbReference>
<feature type="region of interest" description="Disordered" evidence="3">
    <location>
        <begin position="190"/>
        <end position="261"/>
    </location>
</feature>
<dbReference type="Pfam" id="PF00168">
    <property type="entry name" value="C2"/>
    <property type="match status" value="1"/>
</dbReference>
<organism evidence="5 6">
    <name type="scientific">Takifugu bimaculatus</name>
    <dbReference type="NCBI Taxonomy" id="433685"/>
    <lineage>
        <taxon>Eukaryota</taxon>
        <taxon>Metazoa</taxon>
        <taxon>Chordata</taxon>
        <taxon>Craniata</taxon>
        <taxon>Vertebrata</taxon>
        <taxon>Euteleostomi</taxon>
        <taxon>Actinopterygii</taxon>
        <taxon>Neopterygii</taxon>
        <taxon>Teleostei</taxon>
        <taxon>Neoteleostei</taxon>
        <taxon>Acanthomorphata</taxon>
        <taxon>Eupercaria</taxon>
        <taxon>Tetraodontiformes</taxon>
        <taxon>Tetradontoidea</taxon>
        <taxon>Tetraodontidae</taxon>
        <taxon>Takifugu</taxon>
    </lineage>
</organism>
<accession>A0A4Z2BL28</accession>
<feature type="compositionally biased region" description="Acidic residues" evidence="3">
    <location>
        <begin position="196"/>
        <end position="208"/>
    </location>
</feature>
<dbReference type="PANTHER" id="PTHR15746:SF25">
    <property type="entry name" value="CALPONIN HOMOLOGY DOMAIN-CONTAINING PROTEIN DDB_G0272472 ISOFORM X1"/>
    <property type="match status" value="1"/>
</dbReference>
<protein>
    <recommendedName>
        <fullName evidence="4">C2 domain-containing protein</fullName>
    </recommendedName>
</protein>
<dbReference type="FunFam" id="2.60.40.150:FF:000070">
    <property type="entry name" value="rab11 family-interacting protein 2 isoform X1"/>
    <property type="match status" value="1"/>
</dbReference>
<dbReference type="GO" id="GO:0045055">
    <property type="term" value="P:regulated exocytosis"/>
    <property type="evidence" value="ECO:0007669"/>
    <property type="project" value="TreeGrafter"/>
</dbReference>
<keyword evidence="2" id="KW-0967">Endosome</keyword>
<feature type="domain" description="C2" evidence="4">
    <location>
        <begin position="1"/>
        <end position="122"/>
    </location>
</feature>
<evidence type="ECO:0000256" key="3">
    <source>
        <dbReference type="SAM" id="MobiDB-lite"/>
    </source>
</evidence>